<protein>
    <submittedName>
        <fullName evidence="2">Transcriptional regulator</fullName>
    </submittedName>
</protein>
<name>A0ABX3EUJ5_9BACL</name>
<evidence type="ECO:0000313" key="2">
    <source>
        <dbReference type="EMBL" id="OKP91895.1"/>
    </source>
</evidence>
<dbReference type="InterPro" id="IPR010982">
    <property type="entry name" value="Lambda_DNA-bd_dom_sf"/>
</dbReference>
<organism evidence="2 3">
    <name type="scientific">Paenibacillus helianthi</name>
    <dbReference type="NCBI Taxonomy" id="1349432"/>
    <lineage>
        <taxon>Bacteria</taxon>
        <taxon>Bacillati</taxon>
        <taxon>Bacillota</taxon>
        <taxon>Bacilli</taxon>
        <taxon>Bacillales</taxon>
        <taxon>Paenibacillaceae</taxon>
        <taxon>Paenibacillus</taxon>
    </lineage>
</organism>
<proteinExistence type="predicted"/>
<reference evidence="2 3" key="1">
    <citation type="submission" date="2016-03" db="EMBL/GenBank/DDBJ databases">
        <authorList>
            <person name="Sant'Anna F.H."/>
            <person name="Ambrosini A."/>
            <person name="Souza R."/>
            <person name="Bach E."/>
            <person name="Fernandes G."/>
            <person name="Balsanelli E."/>
            <person name="Baura V.A."/>
            <person name="Souza E.M."/>
            <person name="Passaglia L."/>
        </authorList>
    </citation>
    <scope>NUCLEOTIDE SEQUENCE [LARGE SCALE GENOMIC DNA]</scope>
    <source>
        <strain evidence="2 3">P26E</strain>
    </source>
</reference>
<keyword evidence="3" id="KW-1185">Reference proteome</keyword>
<dbReference type="SUPFAM" id="SSF47413">
    <property type="entry name" value="lambda repressor-like DNA-binding domains"/>
    <property type="match status" value="1"/>
</dbReference>
<dbReference type="Pfam" id="PF01381">
    <property type="entry name" value="HTH_3"/>
    <property type="match status" value="1"/>
</dbReference>
<dbReference type="RefSeq" id="WP_074106444.1">
    <property type="nucleotide sequence ID" value="NZ_LVWI01000001.1"/>
</dbReference>
<dbReference type="SMART" id="SM00530">
    <property type="entry name" value="HTH_XRE"/>
    <property type="match status" value="1"/>
</dbReference>
<dbReference type="InterPro" id="IPR001387">
    <property type="entry name" value="Cro/C1-type_HTH"/>
</dbReference>
<accession>A0ABX3EUJ5</accession>
<sequence>MDREWLSKIRNNTGLTHDEVASDVGISRQYYGMIESGLRNPSVDLAMKIATRLKFKWTLFFDNKGNKTLHNKNNEKEVI</sequence>
<evidence type="ECO:0000313" key="3">
    <source>
        <dbReference type="Proteomes" id="UP000186058"/>
    </source>
</evidence>
<feature type="domain" description="HTH cro/C1-type" evidence="1">
    <location>
        <begin position="6"/>
        <end position="60"/>
    </location>
</feature>
<dbReference type="CDD" id="cd00093">
    <property type="entry name" value="HTH_XRE"/>
    <property type="match status" value="1"/>
</dbReference>
<dbReference type="PROSITE" id="PS50943">
    <property type="entry name" value="HTH_CROC1"/>
    <property type="match status" value="1"/>
</dbReference>
<gene>
    <name evidence="2" type="ORF">A3844_01920</name>
</gene>
<comment type="caution">
    <text evidence="2">The sequence shown here is derived from an EMBL/GenBank/DDBJ whole genome shotgun (WGS) entry which is preliminary data.</text>
</comment>
<dbReference type="Gene3D" id="1.10.260.40">
    <property type="entry name" value="lambda repressor-like DNA-binding domains"/>
    <property type="match status" value="1"/>
</dbReference>
<dbReference type="Proteomes" id="UP000186058">
    <property type="component" value="Unassembled WGS sequence"/>
</dbReference>
<dbReference type="EMBL" id="LVWI01000001">
    <property type="protein sequence ID" value="OKP91895.1"/>
    <property type="molecule type" value="Genomic_DNA"/>
</dbReference>
<evidence type="ECO:0000259" key="1">
    <source>
        <dbReference type="PROSITE" id="PS50943"/>
    </source>
</evidence>